<dbReference type="EnsemblMetazoa" id="G21418.1">
    <property type="protein sequence ID" value="G21418.1:cds"/>
    <property type="gene ID" value="G21418"/>
</dbReference>
<feature type="region of interest" description="Disordered" evidence="2">
    <location>
        <begin position="1"/>
        <end position="25"/>
    </location>
</feature>
<dbReference type="OrthoDB" id="6138703at2759"/>
<dbReference type="OMA" id="TENIRPM"/>
<proteinExistence type="predicted"/>
<dbReference type="EnsemblMetazoa" id="G21418.2">
    <property type="protein sequence ID" value="G21418.2:cds"/>
    <property type="gene ID" value="G21418"/>
</dbReference>
<dbReference type="InterPro" id="IPR000956">
    <property type="entry name" value="Stathmin_fam"/>
</dbReference>
<evidence type="ECO:0000256" key="1">
    <source>
        <dbReference type="SAM" id="Coils"/>
    </source>
</evidence>
<evidence type="ECO:0000313" key="4">
    <source>
        <dbReference type="Proteomes" id="UP000005408"/>
    </source>
</evidence>
<dbReference type="GO" id="GO:0031110">
    <property type="term" value="P:regulation of microtubule polymerization or depolymerization"/>
    <property type="evidence" value="ECO:0007669"/>
    <property type="project" value="InterPro"/>
</dbReference>
<dbReference type="AlphaFoldDB" id="A0A8W8K326"/>
<reference evidence="3" key="1">
    <citation type="submission" date="2022-08" db="UniProtKB">
        <authorList>
            <consortium name="EnsemblMetazoa"/>
        </authorList>
    </citation>
    <scope>IDENTIFICATION</scope>
    <source>
        <strain evidence="3">05x7-T-G4-1.051#20</strain>
    </source>
</reference>
<protein>
    <submittedName>
        <fullName evidence="3">Uncharacterized protein</fullName>
    </submittedName>
</protein>
<keyword evidence="1" id="KW-0175">Coiled coil</keyword>
<organism evidence="3 4">
    <name type="scientific">Magallana gigas</name>
    <name type="common">Pacific oyster</name>
    <name type="synonym">Crassostrea gigas</name>
    <dbReference type="NCBI Taxonomy" id="29159"/>
    <lineage>
        <taxon>Eukaryota</taxon>
        <taxon>Metazoa</taxon>
        <taxon>Spiralia</taxon>
        <taxon>Lophotrochozoa</taxon>
        <taxon>Mollusca</taxon>
        <taxon>Bivalvia</taxon>
        <taxon>Autobranchia</taxon>
        <taxon>Pteriomorphia</taxon>
        <taxon>Ostreida</taxon>
        <taxon>Ostreoidea</taxon>
        <taxon>Ostreidae</taxon>
        <taxon>Magallana</taxon>
    </lineage>
</organism>
<feature type="coiled-coil region" evidence="1">
    <location>
        <begin position="29"/>
        <end position="56"/>
    </location>
</feature>
<dbReference type="Proteomes" id="UP000005408">
    <property type="component" value="Unassembled WGS sequence"/>
</dbReference>
<name>A0A8W8K326_MAGGI</name>
<keyword evidence="4" id="KW-1185">Reference proteome</keyword>
<evidence type="ECO:0000313" key="3">
    <source>
        <dbReference type="EnsemblMetazoa" id="G21418.2:cds"/>
    </source>
</evidence>
<sequence length="127" mass="14669">METSDKYASFEVEMSSPVNSKPPTRLLNYERHETTQEEMAAKQKNAKERRKVYETERLRRIQERSEECSRINTKVSHLLALDAKRQGLEGTSQVKPISTREALQSIKSLSKDFSRITKGFSVDDMQS</sequence>
<evidence type="ECO:0000256" key="2">
    <source>
        <dbReference type="SAM" id="MobiDB-lite"/>
    </source>
</evidence>
<dbReference type="Pfam" id="PF00836">
    <property type="entry name" value="Stathmin"/>
    <property type="match status" value="1"/>
</dbReference>
<accession>A0A8W8K326</accession>